<keyword evidence="2 4" id="KW-0378">Hydrolase</keyword>
<dbReference type="PANTHER" id="PTHR43540">
    <property type="entry name" value="PEROXYUREIDOACRYLATE/UREIDOACRYLATE AMIDOHYDROLASE-RELATED"/>
    <property type="match status" value="1"/>
</dbReference>
<dbReference type="SUPFAM" id="SSF52499">
    <property type="entry name" value="Isochorismatase-like hydrolases"/>
    <property type="match status" value="1"/>
</dbReference>
<evidence type="ECO:0000313" key="4">
    <source>
        <dbReference type="EMBL" id="RIP33179.1"/>
    </source>
</evidence>
<dbReference type="InterPro" id="IPR050272">
    <property type="entry name" value="Isochorismatase-like_hydrls"/>
</dbReference>
<dbReference type="CDD" id="cd00431">
    <property type="entry name" value="cysteine_hydrolases"/>
    <property type="match status" value="1"/>
</dbReference>
<dbReference type="InterPro" id="IPR000868">
    <property type="entry name" value="Isochorismatase-like_dom"/>
</dbReference>
<dbReference type="Pfam" id="PF00857">
    <property type="entry name" value="Isochorismatase"/>
    <property type="match status" value="1"/>
</dbReference>
<accession>A0A3A0VMS9</accession>
<organism evidence="4 5">
    <name type="scientific">Staphylococcus gallinarum</name>
    <dbReference type="NCBI Taxonomy" id="1293"/>
    <lineage>
        <taxon>Bacteria</taxon>
        <taxon>Bacillati</taxon>
        <taxon>Bacillota</taxon>
        <taxon>Bacilli</taxon>
        <taxon>Bacillales</taxon>
        <taxon>Staphylococcaceae</taxon>
        <taxon>Staphylococcus</taxon>
    </lineage>
</organism>
<dbReference type="AlphaFoldDB" id="A0A3A0VMS9"/>
<name>A0A3A0VMS9_STAGA</name>
<reference evidence="4 5" key="1">
    <citation type="journal article" date="2016" name="Front. Microbiol.">
        <title>Comprehensive Phylogenetic Analysis of Bovine Non-aureus Staphylococci Species Based on Whole-Genome Sequencing.</title>
        <authorList>
            <person name="Naushad S."/>
            <person name="Barkema H.W."/>
            <person name="Luby C."/>
            <person name="Condas L.A."/>
            <person name="Nobrega D.B."/>
            <person name="Carson D.A."/>
            <person name="De Buck J."/>
        </authorList>
    </citation>
    <scope>NUCLEOTIDE SEQUENCE [LARGE SCALE GENOMIC DNA]</scope>
    <source>
        <strain evidence="4 5">SNUC 4781</strain>
    </source>
</reference>
<dbReference type="EMBL" id="QYJN01000006">
    <property type="protein sequence ID" value="RIP33179.1"/>
    <property type="molecule type" value="Genomic_DNA"/>
</dbReference>
<sequence>MKNSALIIVDYSNDFVADNGKLTCGEAGQQIENYIVERIETYNNKKQQIFFMMDLHYEDNHYHPESKLFPPHNILGTIGRELYGKVNDIYQNILFNEHVHFLDKTRYDSFFGTPLDIMLRERGVTQLEIVGVCTDICVLHTAISAYNLGYELSISHKGVASFDSVGHEWALTHFKNSLGAVVE</sequence>
<dbReference type="Gene3D" id="3.40.50.850">
    <property type="entry name" value="Isochorismatase-like"/>
    <property type="match status" value="1"/>
</dbReference>
<protein>
    <submittedName>
        <fullName evidence="4">Cysteine hydrolase family protein</fullName>
    </submittedName>
</protein>
<dbReference type="RefSeq" id="WP_119486034.1">
    <property type="nucleotide sequence ID" value="NZ_QYJN01000006.1"/>
</dbReference>
<feature type="domain" description="Isochorismatase-like" evidence="3">
    <location>
        <begin position="4"/>
        <end position="182"/>
    </location>
</feature>
<evidence type="ECO:0000256" key="1">
    <source>
        <dbReference type="ARBA" id="ARBA00006336"/>
    </source>
</evidence>
<comment type="similarity">
    <text evidence="1">Belongs to the isochorismatase family.</text>
</comment>
<proteinExistence type="inferred from homology"/>
<dbReference type="GO" id="GO:0016787">
    <property type="term" value="F:hydrolase activity"/>
    <property type="evidence" value="ECO:0007669"/>
    <property type="project" value="UniProtKB-KW"/>
</dbReference>
<dbReference type="Proteomes" id="UP000265541">
    <property type="component" value="Unassembled WGS sequence"/>
</dbReference>
<gene>
    <name evidence="4" type="ORF">BUZ14_11655</name>
</gene>
<dbReference type="OrthoDB" id="9796485at2"/>
<dbReference type="PANTHER" id="PTHR43540:SF10">
    <property type="entry name" value="ISOCHORISMATASE"/>
    <property type="match status" value="1"/>
</dbReference>
<evidence type="ECO:0000256" key="2">
    <source>
        <dbReference type="ARBA" id="ARBA00022801"/>
    </source>
</evidence>
<evidence type="ECO:0000259" key="3">
    <source>
        <dbReference type="Pfam" id="PF00857"/>
    </source>
</evidence>
<comment type="caution">
    <text evidence="4">The sequence shown here is derived from an EMBL/GenBank/DDBJ whole genome shotgun (WGS) entry which is preliminary data.</text>
</comment>
<evidence type="ECO:0000313" key="5">
    <source>
        <dbReference type="Proteomes" id="UP000265541"/>
    </source>
</evidence>
<dbReference type="InterPro" id="IPR036380">
    <property type="entry name" value="Isochorismatase-like_sf"/>
</dbReference>